<feature type="region of interest" description="Disordered" evidence="1">
    <location>
        <begin position="1"/>
        <end position="42"/>
    </location>
</feature>
<dbReference type="AlphaFoldDB" id="A0A6C0HPQ3"/>
<name>A0A6C0HPQ3_9ZZZZ</name>
<evidence type="ECO:0000256" key="1">
    <source>
        <dbReference type="SAM" id="MobiDB-lite"/>
    </source>
</evidence>
<organism evidence="2">
    <name type="scientific">viral metagenome</name>
    <dbReference type="NCBI Taxonomy" id="1070528"/>
    <lineage>
        <taxon>unclassified sequences</taxon>
        <taxon>metagenomes</taxon>
        <taxon>organismal metagenomes</taxon>
    </lineage>
</organism>
<evidence type="ECO:0000313" key="2">
    <source>
        <dbReference type="EMBL" id="QHT82126.1"/>
    </source>
</evidence>
<proteinExistence type="predicted"/>
<dbReference type="EMBL" id="MN739997">
    <property type="protein sequence ID" value="QHT82126.1"/>
    <property type="molecule type" value="Genomic_DNA"/>
</dbReference>
<accession>A0A6C0HPQ3</accession>
<sequence>MVGYMSGSKNARHAAAISNRGPTSGGSISGAKSGRPSLMGRTPVNNSYISKRSICCTGFFPIIKNKTYIPNIGSIIGYRR</sequence>
<protein>
    <submittedName>
        <fullName evidence="2">Uncharacterized protein</fullName>
    </submittedName>
</protein>
<reference evidence="2" key="1">
    <citation type="journal article" date="2020" name="Nature">
        <title>Giant virus diversity and host interactions through global metagenomics.</title>
        <authorList>
            <person name="Schulz F."/>
            <person name="Roux S."/>
            <person name="Paez-Espino D."/>
            <person name="Jungbluth S."/>
            <person name="Walsh D.A."/>
            <person name="Denef V.J."/>
            <person name="McMahon K.D."/>
            <person name="Konstantinidis K.T."/>
            <person name="Eloe-Fadrosh E.A."/>
            <person name="Kyrpides N.C."/>
            <person name="Woyke T."/>
        </authorList>
    </citation>
    <scope>NUCLEOTIDE SEQUENCE</scope>
    <source>
        <strain evidence="2">GVMAG-M-3300023184-161</strain>
    </source>
</reference>